<dbReference type="PANTHER" id="PTHR11070:SF2">
    <property type="entry name" value="ATP-DEPENDENT DNA HELICASE SRS2"/>
    <property type="match status" value="1"/>
</dbReference>
<dbReference type="Pfam" id="PF13361">
    <property type="entry name" value="UvrD_C"/>
    <property type="match status" value="1"/>
</dbReference>
<comment type="catalytic activity">
    <reaction evidence="8">
        <text>Couples ATP hydrolysis with the unwinding of duplex DNA by translocating in the 3'-5' direction.</text>
        <dbReference type="EC" id="5.6.2.4"/>
    </reaction>
</comment>
<evidence type="ECO:0000256" key="6">
    <source>
        <dbReference type="ARBA" id="ARBA00023125"/>
    </source>
</evidence>
<name>A0A9D1I984_9FIRM</name>
<dbReference type="CDD" id="cd18807">
    <property type="entry name" value="SF1_C_UvrD"/>
    <property type="match status" value="1"/>
</dbReference>
<protein>
    <recommendedName>
        <fullName evidence="9">DNA 3'-5' helicase</fullName>
        <ecNumber evidence="9">5.6.2.4</ecNumber>
    </recommendedName>
</protein>
<dbReference type="PROSITE" id="PS51217">
    <property type="entry name" value="UVRD_HELICASE_CTER"/>
    <property type="match status" value="1"/>
</dbReference>
<dbReference type="GO" id="GO:0016787">
    <property type="term" value="F:hydrolase activity"/>
    <property type="evidence" value="ECO:0007669"/>
    <property type="project" value="UniProtKB-UniRule"/>
</dbReference>
<dbReference type="Pfam" id="PF00580">
    <property type="entry name" value="UvrD-helicase"/>
    <property type="match status" value="1"/>
</dbReference>
<evidence type="ECO:0000256" key="3">
    <source>
        <dbReference type="ARBA" id="ARBA00022801"/>
    </source>
</evidence>
<dbReference type="Gene3D" id="1.10.486.10">
    <property type="entry name" value="PCRA, domain 4"/>
    <property type="match status" value="1"/>
</dbReference>
<evidence type="ECO:0000259" key="14">
    <source>
        <dbReference type="PROSITE" id="PS51217"/>
    </source>
</evidence>
<reference evidence="15" key="2">
    <citation type="journal article" date="2021" name="PeerJ">
        <title>Extensive microbial diversity within the chicken gut microbiome revealed by metagenomics and culture.</title>
        <authorList>
            <person name="Gilroy R."/>
            <person name="Ravi A."/>
            <person name="Getino M."/>
            <person name="Pursley I."/>
            <person name="Horton D.L."/>
            <person name="Alikhan N.F."/>
            <person name="Baker D."/>
            <person name="Gharbi K."/>
            <person name="Hall N."/>
            <person name="Watson M."/>
            <person name="Adriaenssens E.M."/>
            <person name="Foster-Nyarko E."/>
            <person name="Jarju S."/>
            <person name="Secka A."/>
            <person name="Antonio M."/>
            <person name="Oren A."/>
            <person name="Chaudhuri R.R."/>
            <person name="La Ragione R."/>
            <person name="Hildebrand F."/>
            <person name="Pallen M.J."/>
        </authorList>
    </citation>
    <scope>NUCLEOTIDE SEQUENCE</scope>
    <source>
        <strain evidence="15">ChiHcec3-11533</strain>
    </source>
</reference>
<dbReference type="AlphaFoldDB" id="A0A9D1I984"/>
<dbReference type="CDD" id="cd17932">
    <property type="entry name" value="DEXQc_UvrD"/>
    <property type="match status" value="1"/>
</dbReference>
<dbReference type="GO" id="GO:0000725">
    <property type="term" value="P:recombinational repair"/>
    <property type="evidence" value="ECO:0007669"/>
    <property type="project" value="TreeGrafter"/>
</dbReference>
<dbReference type="GO" id="GO:0005829">
    <property type="term" value="C:cytosol"/>
    <property type="evidence" value="ECO:0007669"/>
    <property type="project" value="TreeGrafter"/>
</dbReference>
<dbReference type="Pfam" id="PF21196">
    <property type="entry name" value="PcrA_UvrD_tudor"/>
    <property type="match status" value="1"/>
</dbReference>
<keyword evidence="2 11" id="KW-0547">Nucleotide-binding</keyword>
<keyword evidence="4 11" id="KW-0347">Helicase</keyword>
<evidence type="ECO:0000256" key="1">
    <source>
        <dbReference type="ARBA" id="ARBA00009922"/>
    </source>
</evidence>
<comment type="catalytic activity">
    <reaction evidence="10">
        <text>ATP + H2O = ADP + phosphate + H(+)</text>
        <dbReference type="Rhea" id="RHEA:13065"/>
        <dbReference type="ChEBI" id="CHEBI:15377"/>
        <dbReference type="ChEBI" id="CHEBI:15378"/>
        <dbReference type="ChEBI" id="CHEBI:30616"/>
        <dbReference type="ChEBI" id="CHEBI:43474"/>
        <dbReference type="ChEBI" id="CHEBI:456216"/>
        <dbReference type="EC" id="5.6.2.4"/>
    </reaction>
</comment>
<evidence type="ECO:0000256" key="10">
    <source>
        <dbReference type="ARBA" id="ARBA00048988"/>
    </source>
</evidence>
<gene>
    <name evidence="15" type="ORF">IAB02_01125</name>
</gene>
<keyword evidence="5 11" id="KW-0067">ATP-binding</keyword>
<dbReference type="GO" id="GO:0005524">
    <property type="term" value="F:ATP binding"/>
    <property type="evidence" value="ECO:0007669"/>
    <property type="project" value="UniProtKB-UniRule"/>
</dbReference>
<feature type="binding site" evidence="11">
    <location>
        <begin position="26"/>
        <end position="33"/>
    </location>
    <ligand>
        <name>ATP</name>
        <dbReference type="ChEBI" id="CHEBI:30616"/>
    </ligand>
</feature>
<evidence type="ECO:0000256" key="12">
    <source>
        <dbReference type="SAM" id="MobiDB-lite"/>
    </source>
</evidence>
<evidence type="ECO:0000259" key="13">
    <source>
        <dbReference type="PROSITE" id="PS51198"/>
    </source>
</evidence>
<feature type="domain" description="UvrD-like helicase ATP-binding" evidence="13">
    <location>
        <begin position="5"/>
        <end position="284"/>
    </location>
</feature>
<dbReference type="PROSITE" id="PS51198">
    <property type="entry name" value="UVRD_HELICASE_ATP_BIND"/>
    <property type="match status" value="1"/>
</dbReference>
<dbReference type="InterPro" id="IPR013986">
    <property type="entry name" value="DExx_box_DNA_helicase_dom_sf"/>
</dbReference>
<evidence type="ECO:0000313" key="16">
    <source>
        <dbReference type="Proteomes" id="UP000824072"/>
    </source>
</evidence>
<evidence type="ECO:0000313" key="15">
    <source>
        <dbReference type="EMBL" id="HIU33140.1"/>
    </source>
</evidence>
<evidence type="ECO:0000256" key="11">
    <source>
        <dbReference type="PROSITE-ProRule" id="PRU00560"/>
    </source>
</evidence>
<dbReference type="FunFam" id="1.10.486.10:FF:000003">
    <property type="entry name" value="ATP-dependent DNA helicase"/>
    <property type="match status" value="1"/>
</dbReference>
<keyword evidence="3 11" id="KW-0378">Hydrolase</keyword>
<dbReference type="GO" id="GO:0043138">
    <property type="term" value="F:3'-5' DNA helicase activity"/>
    <property type="evidence" value="ECO:0007669"/>
    <property type="project" value="UniProtKB-EC"/>
</dbReference>
<evidence type="ECO:0000256" key="9">
    <source>
        <dbReference type="ARBA" id="ARBA00034808"/>
    </source>
</evidence>
<evidence type="ECO:0000256" key="5">
    <source>
        <dbReference type="ARBA" id="ARBA00022840"/>
    </source>
</evidence>
<feature type="region of interest" description="Disordered" evidence="12">
    <location>
        <begin position="634"/>
        <end position="683"/>
    </location>
</feature>
<keyword evidence="7" id="KW-0413">Isomerase</keyword>
<evidence type="ECO:0000256" key="4">
    <source>
        <dbReference type="ARBA" id="ARBA00022806"/>
    </source>
</evidence>
<dbReference type="EMBL" id="DVMU01000027">
    <property type="protein sequence ID" value="HIU33140.1"/>
    <property type="molecule type" value="Genomic_DNA"/>
</dbReference>
<reference evidence="15" key="1">
    <citation type="submission" date="2020-10" db="EMBL/GenBank/DDBJ databases">
        <authorList>
            <person name="Gilroy R."/>
        </authorList>
    </citation>
    <scope>NUCLEOTIDE SEQUENCE</scope>
    <source>
        <strain evidence="15">ChiHcec3-11533</strain>
    </source>
</reference>
<comment type="similarity">
    <text evidence="1">Belongs to the helicase family. UvrD subfamily.</text>
</comment>
<proteinExistence type="inferred from homology"/>
<dbReference type="GO" id="GO:0003677">
    <property type="term" value="F:DNA binding"/>
    <property type="evidence" value="ECO:0007669"/>
    <property type="project" value="UniProtKB-KW"/>
</dbReference>
<feature type="domain" description="UvrD-like helicase C-terminal" evidence="14">
    <location>
        <begin position="285"/>
        <end position="551"/>
    </location>
</feature>
<dbReference type="InterPro" id="IPR014016">
    <property type="entry name" value="UvrD-like_ATP-bd"/>
</dbReference>
<evidence type="ECO:0000256" key="2">
    <source>
        <dbReference type="ARBA" id="ARBA00022741"/>
    </source>
</evidence>
<dbReference type="Gene3D" id="3.40.50.300">
    <property type="entry name" value="P-loop containing nucleotide triphosphate hydrolases"/>
    <property type="match status" value="2"/>
</dbReference>
<dbReference type="GO" id="GO:0033202">
    <property type="term" value="C:DNA helicase complex"/>
    <property type="evidence" value="ECO:0007669"/>
    <property type="project" value="TreeGrafter"/>
</dbReference>
<dbReference type="InterPro" id="IPR014017">
    <property type="entry name" value="DNA_helicase_UvrD-like_C"/>
</dbReference>
<dbReference type="SUPFAM" id="SSF52540">
    <property type="entry name" value="P-loop containing nucleoside triphosphate hydrolases"/>
    <property type="match status" value="1"/>
</dbReference>
<sequence>MIDLNALNPEQRQAVEKIQGPLLVLAGAGSGKTRVLTYRVAHLIELGVPAWRILAITFTNKAAKEMQERVRQLAGDAAEEAWVSTFHACCARILRRDIEKLGYKRQFAIYDAEDQLTAVKAVARQLDLPEKEYPPRAIRAMISDAKNRLLSAQEWLRESPGDFRSKKLSEAYAHYEQLLRSNNALDFDDLLIKVLQLFADHPPVLEAYRERFDYILVDEYQDTNQAQYQLVRLLAGQKRNLCVVGDDDQSIYGWRGADIRNILDFEKDFPDCQTIKLERNYRSTGNILDAANQVIAHNQGRKEKALWTEAGAGEKLILYRALDERDEAAFIAATARQFSDVAVLYRTNAQSRVLEEAFVRAGVGYRVYGGLKFYDRKEVKDIVAYMRVLVNPDDDLSCRRIINEPKRSIGEATVETLEAYARENGLSLLSAALDAENAGLSSRALHSVQLFAEIMMDLTEALYEQSPSAFLQAILEKTGYARSLEALGSEEAQARLENLNELSGAVSEFERLNPEGTTADFLENVALMTDLDGMEASSKAVTLMTLHSAKGLEFDTVFLAGMEEGVFPISRALFDDDQLEEERRLCYVGITRARKRLFLSCARSRALYNARNFAEPSRFLAEIPARVIGPNAKSAARTLPSPLRPDSRFSEEFSAPRGAWGNDFSGGGRSSSSGSRKTPSLPSFGAAVPDARQGFASPIPGVQKGFVPSAARKTAASVFAVGDTVLHRVFKRGVVVEVLGAGDSQRVRVRFDSGAEKLFFANAAPIAKVKE</sequence>
<dbReference type="Proteomes" id="UP000824072">
    <property type="component" value="Unassembled WGS sequence"/>
</dbReference>
<organism evidence="15 16">
    <name type="scientific">Candidatus Pullichristensenella excrementigallinarum</name>
    <dbReference type="NCBI Taxonomy" id="2840907"/>
    <lineage>
        <taxon>Bacteria</taxon>
        <taxon>Bacillati</taxon>
        <taxon>Bacillota</taxon>
        <taxon>Clostridia</taxon>
        <taxon>Candidatus Pullichristensenella</taxon>
    </lineage>
</organism>
<keyword evidence="6" id="KW-0238">DNA-binding</keyword>
<dbReference type="PANTHER" id="PTHR11070">
    <property type="entry name" value="UVRD / RECB / PCRA DNA HELICASE FAMILY MEMBER"/>
    <property type="match status" value="1"/>
</dbReference>
<evidence type="ECO:0000256" key="8">
    <source>
        <dbReference type="ARBA" id="ARBA00034617"/>
    </source>
</evidence>
<comment type="caution">
    <text evidence="15">The sequence shown here is derived from an EMBL/GenBank/DDBJ whole genome shotgun (WGS) entry which is preliminary data.</text>
</comment>
<accession>A0A9D1I984</accession>
<evidence type="ECO:0000256" key="7">
    <source>
        <dbReference type="ARBA" id="ARBA00023235"/>
    </source>
</evidence>
<dbReference type="InterPro" id="IPR027417">
    <property type="entry name" value="P-loop_NTPase"/>
</dbReference>
<dbReference type="EC" id="5.6.2.4" evidence="9"/>
<dbReference type="InterPro" id="IPR000212">
    <property type="entry name" value="DNA_helicase_UvrD/REP"/>
</dbReference>
<dbReference type="Gene3D" id="1.10.10.160">
    <property type="match status" value="1"/>
</dbReference>